<feature type="domain" description="Orn/DAP/Arg decarboxylase 2 C-terminal" evidence="4">
    <location>
        <begin position="19"/>
        <end position="356"/>
    </location>
</feature>
<evidence type="ECO:0000256" key="1">
    <source>
        <dbReference type="ARBA" id="ARBA00001933"/>
    </source>
</evidence>
<name>A0A8I1Y6D5_BRAEL</name>
<proteinExistence type="inferred from homology"/>
<gene>
    <name evidence="6" type="ORF">JOH49_003300</name>
</gene>
<dbReference type="InterPro" id="IPR000183">
    <property type="entry name" value="Orn/DAP/Arg_de-COase"/>
</dbReference>
<reference evidence="6" key="1">
    <citation type="submission" date="2021-02" db="EMBL/GenBank/DDBJ databases">
        <title>Genomic Encyclopedia of Type Strains, Phase IV (KMG-V): Genome sequencing to study the core and pangenomes of soil and plant-associated prokaryotes.</title>
        <authorList>
            <person name="Whitman W."/>
        </authorList>
    </citation>
    <scope>NUCLEOTIDE SEQUENCE</scope>
    <source>
        <strain evidence="6">USDA 406</strain>
    </source>
</reference>
<dbReference type="EC" id="4.1.1.20" evidence="6"/>
<dbReference type="EMBL" id="JAFICZ010000001">
    <property type="protein sequence ID" value="MBP1293547.1"/>
    <property type="molecule type" value="Genomic_DNA"/>
</dbReference>
<dbReference type="SUPFAM" id="SSF50621">
    <property type="entry name" value="Alanine racemase C-terminal domain-like"/>
    <property type="match status" value="1"/>
</dbReference>
<dbReference type="PANTHER" id="PTHR43727">
    <property type="entry name" value="DIAMINOPIMELATE DECARBOXYLASE"/>
    <property type="match status" value="1"/>
</dbReference>
<dbReference type="SUPFAM" id="SSF51419">
    <property type="entry name" value="PLP-binding barrel"/>
    <property type="match status" value="1"/>
</dbReference>
<accession>A0A8I1Y6D5</accession>
<evidence type="ECO:0000256" key="2">
    <source>
        <dbReference type="ARBA" id="ARBA00022898"/>
    </source>
</evidence>
<dbReference type="Pfam" id="PF00278">
    <property type="entry name" value="Orn_DAP_Arg_deC"/>
    <property type="match status" value="1"/>
</dbReference>
<comment type="caution">
    <text evidence="6">The sequence shown here is derived from an EMBL/GenBank/DDBJ whole genome shotgun (WGS) entry which is preliminary data.</text>
</comment>
<keyword evidence="6" id="KW-0456">Lyase</keyword>
<dbReference type="Pfam" id="PF02784">
    <property type="entry name" value="Orn_Arg_deC_N"/>
    <property type="match status" value="1"/>
</dbReference>
<dbReference type="InterPro" id="IPR022643">
    <property type="entry name" value="De-COase2_C"/>
</dbReference>
<evidence type="ECO:0000259" key="5">
    <source>
        <dbReference type="Pfam" id="PF02784"/>
    </source>
</evidence>
<dbReference type="RefSeq" id="WP_028344156.1">
    <property type="nucleotide sequence ID" value="NZ_CP126004.1"/>
</dbReference>
<dbReference type="GO" id="GO:0008836">
    <property type="term" value="F:diaminopimelate decarboxylase activity"/>
    <property type="evidence" value="ECO:0007669"/>
    <property type="project" value="UniProtKB-EC"/>
</dbReference>
<evidence type="ECO:0000259" key="4">
    <source>
        <dbReference type="Pfam" id="PF00278"/>
    </source>
</evidence>
<dbReference type="PANTHER" id="PTHR43727:SF2">
    <property type="entry name" value="GROUP IV DECARBOXYLASE"/>
    <property type="match status" value="1"/>
</dbReference>
<feature type="domain" description="Orn/DAP/Arg decarboxylase 2 N-terminal" evidence="5">
    <location>
        <begin position="26"/>
        <end position="263"/>
    </location>
</feature>
<dbReference type="Gene3D" id="2.40.37.10">
    <property type="entry name" value="Lyase, Ornithine Decarboxylase, Chain A, domain 1"/>
    <property type="match status" value="1"/>
</dbReference>
<protein>
    <submittedName>
        <fullName evidence="6">Diaminopimelate decarboxylase</fullName>
        <ecNumber evidence="6">4.1.1.20</ecNumber>
    </submittedName>
</protein>
<dbReference type="GO" id="GO:0009089">
    <property type="term" value="P:lysine biosynthetic process via diaminopimelate"/>
    <property type="evidence" value="ECO:0007669"/>
    <property type="project" value="TreeGrafter"/>
</dbReference>
<dbReference type="AlphaFoldDB" id="A0A8I1Y6D5"/>
<sequence length="395" mass="42782">MIIPPHVLSAARQIDTAGYVYDLDILRSRLSQIEDALPLKRKHIHFATMANDHTNVLATIAETGHGVFVNSPLHLRLALSSGVAAKQIIYAASNMSGSEMRMCLNVGVHLVLDSAGQVASLDAIAPTNTPVGIRVNAGSAIEGPSLALEASYRFGLLADEVDAVQRSTRNLRITGVHCYFGTDILDPRTLLDGLDRLASIAVLLPDLEYVDGGGGFGIADDFDSPAFDLAAYGRGAAAIIARLEERLRRPVTLIVEPGRWLSAPIGWFFARVIDVKPRADRILAGVAASVVQFPRMLLHPEKARHPCEIVDGRHRLPAALPVWVTGNSTYSRDFLARGAALPNPKVGDLIAFHNAGAYCRSMRTRFLGKEDPEELFLHAPDERRPLVDAFANAAQ</sequence>
<dbReference type="Gene3D" id="3.20.20.10">
    <property type="entry name" value="Alanine racemase"/>
    <property type="match status" value="1"/>
</dbReference>
<evidence type="ECO:0000256" key="3">
    <source>
        <dbReference type="RuleBase" id="RU003737"/>
    </source>
</evidence>
<dbReference type="InterPro" id="IPR009006">
    <property type="entry name" value="Ala_racemase/Decarboxylase_C"/>
</dbReference>
<organism evidence="6 7">
    <name type="scientific">Bradyrhizobium elkanii</name>
    <dbReference type="NCBI Taxonomy" id="29448"/>
    <lineage>
        <taxon>Bacteria</taxon>
        <taxon>Pseudomonadati</taxon>
        <taxon>Pseudomonadota</taxon>
        <taxon>Alphaproteobacteria</taxon>
        <taxon>Hyphomicrobiales</taxon>
        <taxon>Nitrobacteraceae</taxon>
        <taxon>Bradyrhizobium</taxon>
    </lineage>
</organism>
<dbReference type="InterPro" id="IPR022644">
    <property type="entry name" value="De-COase2_N"/>
</dbReference>
<dbReference type="PRINTS" id="PR01179">
    <property type="entry name" value="ODADCRBXLASE"/>
</dbReference>
<dbReference type="InterPro" id="IPR029066">
    <property type="entry name" value="PLP-binding_barrel"/>
</dbReference>
<evidence type="ECO:0000313" key="7">
    <source>
        <dbReference type="Proteomes" id="UP000673383"/>
    </source>
</evidence>
<evidence type="ECO:0000313" key="6">
    <source>
        <dbReference type="EMBL" id="MBP1293547.1"/>
    </source>
</evidence>
<keyword evidence="2" id="KW-0663">Pyridoxal phosphate</keyword>
<comment type="cofactor">
    <cofactor evidence="1">
        <name>pyridoxal 5'-phosphate</name>
        <dbReference type="ChEBI" id="CHEBI:597326"/>
    </cofactor>
</comment>
<comment type="similarity">
    <text evidence="3">Belongs to the Orn/Lys/Arg decarboxylase class-II family.</text>
</comment>
<dbReference type="Proteomes" id="UP000673383">
    <property type="component" value="Unassembled WGS sequence"/>
</dbReference>